<dbReference type="RefSeq" id="XP_049263464.1">
    <property type="nucleotide sequence ID" value="XM_049407066.1"/>
</dbReference>
<name>A0A8J5QNL0_9ASCO</name>
<dbReference type="CDD" id="cd09272">
    <property type="entry name" value="RNase_HI_RT_Ty1"/>
    <property type="match status" value="1"/>
</dbReference>
<dbReference type="InterPro" id="IPR013103">
    <property type="entry name" value="RVT_2"/>
</dbReference>
<evidence type="ECO:0000259" key="1">
    <source>
        <dbReference type="Pfam" id="PF07727"/>
    </source>
</evidence>
<accession>A0A8J5QNL0</accession>
<sequence>MSEEMSVHTENHTWDLVDLPSGKRAIGCRWVYTRKDSGKLKATLLAQGFSQIEGVDYSETFAPVIRSESIKLLLALAARTKRVVHQMDVTTAFLNGYLNEEIYMRQAPGFELDNKVYKLVKSLYGLKQAPAAWNRVINQVLENDGFKRIRADLGQYIEGSIYVGLYVDDLLIAGETEQEINVIKNLLGKNFKMKDLKVPKKFVMGLLSRHFHLPEERHLQAAKHAEYMAMAEAVKEGLWLIQVFQDTNVDIELPVVIYGDNTSAFTLSDHPVFHPRTKHIDVRYHILRDHILRGDIVFKHVPTQFMLADMFTKGLEQVKLKRLIELSGLYKEDLH</sequence>
<gene>
    <name evidence="2" type="ORF">J8A68_003232</name>
</gene>
<protein>
    <recommendedName>
        <fullName evidence="1">Reverse transcriptase Ty1/copia-type domain-containing protein</fullName>
    </recommendedName>
</protein>
<proteinExistence type="predicted"/>
<keyword evidence="3" id="KW-1185">Reference proteome</keyword>
<dbReference type="PANTHER" id="PTHR11439">
    <property type="entry name" value="GAG-POL-RELATED RETROTRANSPOSON"/>
    <property type="match status" value="1"/>
</dbReference>
<dbReference type="GeneID" id="73470033"/>
<reference evidence="2 3" key="1">
    <citation type="journal article" date="2021" name="DNA Res.">
        <title>Genome analysis of Candida subhashii reveals its hybrid nature and dual mitochondrial genome conformations.</title>
        <authorList>
            <person name="Mixao V."/>
            <person name="Hegedusova E."/>
            <person name="Saus E."/>
            <person name="Pryszcz L.P."/>
            <person name="Cillingova A."/>
            <person name="Nosek J."/>
            <person name="Gabaldon T."/>
        </authorList>
    </citation>
    <scope>NUCLEOTIDE SEQUENCE [LARGE SCALE GENOMIC DNA]</scope>
    <source>
        <strain evidence="2 3">CBS 10753</strain>
    </source>
</reference>
<feature type="domain" description="Reverse transcriptase Ty1/copia-type" evidence="1">
    <location>
        <begin position="11"/>
        <end position="203"/>
    </location>
</feature>
<dbReference type="Pfam" id="PF07727">
    <property type="entry name" value="RVT_2"/>
    <property type="match status" value="1"/>
</dbReference>
<dbReference type="PANTHER" id="PTHR11439:SF467">
    <property type="entry name" value="INTEGRASE CATALYTIC DOMAIN-CONTAINING PROTEIN"/>
    <property type="match status" value="1"/>
</dbReference>
<dbReference type="OrthoDB" id="4075035at2759"/>
<organism evidence="2 3">
    <name type="scientific">[Candida] subhashii</name>
    <dbReference type="NCBI Taxonomy" id="561895"/>
    <lineage>
        <taxon>Eukaryota</taxon>
        <taxon>Fungi</taxon>
        <taxon>Dikarya</taxon>
        <taxon>Ascomycota</taxon>
        <taxon>Saccharomycotina</taxon>
        <taxon>Pichiomycetes</taxon>
        <taxon>Debaryomycetaceae</taxon>
        <taxon>Spathaspora</taxon>
    </lineage>
</organism>
<dbReference type="AlphaFoldDB" id="A0A8J5QNL0"/>
<comment type="caution">
    <text evidence="2">The sequence shown here is derived from an EMBL/GenBank/DDBJ whole genome shotgun (WGS) entry which is preliminary data.</text>
</comment>
<dbReference type="Proteomes" id="UP000694255">
    <property type="component" value="Unassembled WGS sequence"/>
</dbReference>
<evidence type="ECO:0000313" key="3">
    <source>
        <dbReference type="Proteomes" id="UP000694255"/>
    </source>
</evidence>
<evidence type="ECO:0000313" key="2">
    <source>
        <dbReference type="EMBL" id="KAG7663232.1"/>
    </source>
</evidence>
<dbReference type="EMBL" id="JAGSYN010000142">
    <property type="protein sequence ID" value="KAG7663232.1"/>
    <property type="molecule type" value="Genomic_DNA"/>
</dbReference>